<sequence length="283" mass="31550">MTTRPKPAPLVVFPSELLSLPITTNVTSAEPTLALALLTRVNRHRVYSFYGPFDGEAGITPDLLPASAAACIASNSDGDPDRLAGVLRYFLNSARRDCIAEAAPPDQPQINQACWLVVRMFKPSKEYEVPRWHRDGRMFPCSCSGSPSATGEEPSSPGKPKPKQLPHSKYAVTLLGPSTRVLKPSETVDAALNRVKENRGLEYNEPKERAELAEALRECEEYEVRRGQMIRFSWGQDDSPLHSEPDFNGEDRVFVSVLFGSEEEIREMCRWRRQPFGEATVST</sequence>
<keyword evidence="3" id="KW-1185">Reference proteome</keyword>
<accession>A0ABR2HQV9</accession>
<feature type="region of interest" description="Disordered" evidence="1">
    <location>
        <begin position="143"/>
        <end position="166"/>
    </location>
</feature>
<dbReference type="EMBL" id="JAPCWZ010000009">
    <property type="protein sequence ID" value="KAK8851444.1"/>
    <property type="molecule type" value="Genomic_DNA"/>
</dbReference>
<protein>
    <submittedName>
        <fullName evidence="2">Uncharacterized protein</fullName>
    </submittedName>
</protein>
<reference evidence="2 3" key="1">
    <citation type="journal article" date="2024" name="IMA Fungus">
        <title>Apiospora arundinis, a panoply of carbohydrate-active enzymes and secondary metabolites.</title>
        <authorList>
            <person name="Sorensen T."/>
            <person name="Petersen C."/>
            <person name="Muurmann A.T."/>
            <person name="Christiansen J.V."/>
            <person name="Brundto M.L."/>
            <person name="Overgaard C.K."/>
            <person name="Boysen A.T."/>
            <person name="Wollenberg R.D."/>
            <person name="Larsen T.O."/>
            <person name="Sorensen J.L."/>
            <person name="Nielsen K.L."/>
            <person name="Sondergaard T.E."/>
        </authorList>
    </citation>
    <scope>NUCLEOTIDE SEQUENCE [LARGE SCALE GENOMIC DNA]</scope>
    <source>
        <strain evidence="2 3">AAU 773</strain>
    </source>
</reference>
<organism evidence="2 3">
    <name type="scientific">Apiospora arundinis</name>
    <dbReference type="NCBI Taxonomy" id="335852"/>
    <lineage>
        <taxon>Eukaryota</taxon>
        <taxon>Fungi</taxon>
        <taxon>Dikarya</taxon>
        <taxon>Ascomycota</taxon>
        <taxon>Pezizomycotina</taxon>
        <taxon>Sordariomycetes</taxon>
        <taxon>Xylariomycetidae</taxon>
        <taxon>Amphisphaeriales</taxon>
        <taxon>Apiosporaceae</taxon>
        <taxon>Apiospora</taxon>
    </lineage>
</organism>
<proteinExistence type="predicted"/>
<dbReference type="Proteomes" id="UP001390339">
    <property type="component" value="Unassembled WGS sequence"/>
</dbReference>
<comment type="caution">
    <text evidence="2">The sequence shown here is derived from an EMBL/GenBank/DDBJ whole genome shotgun (WGS) entry which is preliminary data.</text>
</comment>
<gene>
    <name evidence="2" type="ORF">PGQ11_013923</name>
</gene>
<name>A0ABR2HQV9_9PEZI</name>
<evidence type="ECO:0000313" key="2">
    <source>
        <dbReference type="EMBL" id="KAK8851444.1"/>
    </source>
</evidence>
<evidence type="ECO:0000313" key="3">
    <source>
        <dbReference type="Proteomes" id="UP001390339"/>
    </source>
</evidence>
<evidence type="ECO:0000256" key="1">
    <source>
        <dbReference type="SAM" id="MobiDB-lite"/>
    </source>
</evidence>